<dbReference type="GO" id="GO:0009231">
    <property type="term" value="P:riboflavin biosynthetic process"/>
    <property type="evidence" value="ECO:0007669"/>
    <property type="project" value="InterPro"/>
</dbReference>
<sequence>MSKVRVASFSISLDGYGAGPDQDINNPLGVGGMELHQWAMPTRTFQKNVLGAEGGTTGMDDDFAARGFSNVGAWILGRNMFGPIRGPWPDMDWKGWWGDNPPYHVPVFVLTHHARPSIAMDGGTVFHFVTGGIREALDRAREAAAGKDVRIGGGPDTIRQYLAAGLVDELHIAIAPALLGKGEPLFAGLDMRALGYECVQFVSTEKAAHVVLQNTRKQAVK</sequence>
<accession>A0A1J5SCF7</accession>
<protein>
    <recommendedName>
        <fullName evidence="1">Bacterial bifunctional deaminase-reductase C-terminal domain-containing protein</fullName>
    </recommendedName>
</protein>
<dbReference type="InterPro" id="IPR050765">
    <property type="entry name" value="Riboflavin_Biosynth_HTPR"/>
</dbReference>
<proteinExistence type="predicted"/>
<dbReference type="SUPFAM" id="SSF53597">
    <property type="entry name" value="Dihydrofolate reductase-like"/>
    <property type="match status" value="1"/>
</dbReference>
<dbReference type="EMBL" id="MLJW01000049">
    <property type="protein sequence ID" value="OIR05643.1"/>
    <property type="molecule type" value="Genomic_DNA"/>
</dbReference>
<dbReference type="PANTHER" id="PTHR38011:SF12">
    <property type="entry name" value="BIFUNCTIONAL DEAMINASE-REDUCTASE DOMAIN PROTEIN"/>
    <property type="match status" value="1"/>
</dbReference>
<name>A0A1J5SCF7_9ZZZZ</name>
<dbReference type="Gene3D" id="3.40.430.10">
    <property type="entry name" value="Dihydrofolate Reductase, subunit A"/>
    <property type="match status" value="1"/>
</dbReference>
<dbReference type="InterPro" id="IPR024072">
    <property type="entry name" value="DHFR-like_dom_sf"/>
</dbReference>
<comment type="caution">
    <text evidence="2">The sequence shown here is derived from an EMBL/GenBank/DDBJ whole genome shotgun (WGS) entry which is preliminary data.</text>
</comment>
<dbReference type="GO" id="GO:0008703">
    <property type="term" value="F:5-amino-6-(5-phosphoribosylamino)uracil reductase activity"/>
    <property type="evidence" value="ECO:0007669"/>
    <property type="project" value="InterPro"/>
</dbReference>
<reference evidence="2" key="1">
    <citation type="submission" date="2016-10" db="EMBL/GenBank/DDBJ databases">
        <title>Sequence of Gallionella enrichment culture.</title>
        <authorList>
            <person name="Poehlein A."/>
            <person name="Muehling M."/>
            <person name="Daniel R."/>
        </authorList>
    </citation>
    <scope>NUCLEOTIDE SEQUENCE</scope>
</reference>
<evidence type="ECO:0000313" key="2">
    <source>
        <dbReference type="EMBL" id="OIR05643.1"/>
    </source>
</evidence>
<organism evidence="2">
    <name type="scientific">mine drainage metagenome</name>
    <dbReference type="NCBI Taxonomy" id="410659"/>
    <lineage>
        <taxon>unclassified sequences</taxon>
        <taxon>metagenomes</taxon>
        <taxon>ecological metagenomes</taxon>
    </lineage>
</organism>
<feature type="domain" description="Bacterial bifunctional deaminase-reductase C-terminal" evidence="1">
    <location>
        <begin position="7"/>
        <end position="203"/>
    </location>
</feature>
<dbReference type="PANTHER" id="PTHR38011">
    <property type="entry name" value="DIHYDROFOLATE REDUCTASE FAMILY PROTEIN (AFU_ORTHOLOGUE AFUA_8G06820)"/>
    <property type="match status" value="1"/>
</dbReference>
<dbReference type="Pfam" id="PF01872">
    <property type="entry name" value="RibD_C"/>
    <property type="match status" value="1"/>
</dbReference>
<dbReference type="InterPro" id="IPR002734">
    <property type="entry name" value="RibDG_C"/>
</dbReference>
<dbReference type="AlphaFoldDB" id="A0A1J5SCF7"/>
<evidence type="ECO:0000259" key="1">
    <source>
        <dbReference type="Pfam" id="PF01872"/>
    </source>
</evidence>
<gene>
    <name evidence="2" type="ORF">GALL_123870</name>
</gene>